<proteinExistence type="inferred from homology"/>
<name>A0ABU5QXJ5_9PSEU</name>
<comment type="caution">
    <text evidence="2">The sequence shown here is derived from an EMBL/GenBank/DDBJ whole genome shotgun (WGS) entry which is preliminary data.</text>
</comment>
<gene>
    <name evidence="2" type="ORF">VA596_03520</name>
</gene>
<dbReference type="NCBIfam" id="TIGR03930">
    <property type="entry name" value="WXG100_ESAT6"/>
    <property type="match status" value="1"/>
</dbReference>
<dbReference type="InterPro" id="IPR036689">
    <property type="entry name" value="ESAT-6-like_sf"/>
</dbReference>
<dbReference type="InterPro" id="IPR010310">
    <property type="entry name" value="T7SS_ESAT-6-like"/>
</dbReference>
<evidence type="ECO:0000313" key="3">
    <source>
        <dbReference type="Proteomes" id="UP001304298"/>
    </source>
</evidence>
<evidence type="ECO:0000256" key="1">
    <source>
        <dbReference type="RuleBase" id="RU362001"/>
    </source>
</evidence>
<reference evidence="2 3" key="1">
    <citation type="submission" date="2023-12" db="EMBL/GenBank/DDBJ databases">
        <title>Amycolatopsis sp. V23-08.</title>
        <authorList>
            <person name="Somphong A."/>
        </authorList>
    </citation>
    <scope>NUCLEOTIDE SEQUENCE [LARGE SCALE GENOMIC DNA]</scope>
    <source>
        <strain evidence="2 3">V23-08</strain>
    </source>
</reference>
<dbReference type="Proteomes" id="UP001304298">
    <property type="component" value="Unassembled WGS sequence"/>
</dbReference>
<comment type="similarity">
    <text evidence="1">Belongs to the WXG100 family.</text>
</comment>
<evidence type="ECO:0000313" key="2">
    <source>
        <dbReference type="EMBL" id="MEA5358593.1"/>
    </source>
</evidence>
<dbReference type="RefSeq" id="WP_323323532.1">
    <property type="nucleotide sequence ID" value="NZ_JAYFSI010000001.1"/>
</dbReference>
<dbReference type="Gene3D" id="1.10.287.1060">
    <property type="entry name" value="ESAT-6-like"/>
    <property type="match status" value="1"/>
</dbReference>
<dbReference type="Pfam" id="PF06013">
    <property type="entry name" value="WXG100"/>
    <property type="match status" value="1"/>
</dbReference>
<accession>A0ABU5QXJ5</accession>
<dbReference type="SUPFAM" id="SSF140453">
    <property type="entry name" value="EsxAB dimer-like"/>
    <property type="match status" value="1"/>
</dbReference>
<protein>
    <recommendedName>
        <fullName evidence="1">ESAT-6-like protein</fullName>
    </recommendedName>
</protein>
<organism evidence="2 3">
    <name type="scientific">Amycolatopsis heterodermiae</name>
    <dbReference type="NCBI Taxonomy" id="3110235"/>
    <lineage>
        <taxon>Bacteria</taxon>
        <taxon>Bacillati</taxon>
        <taxon>Actinomycetota</taxon>
        <taxon>Actinomycetes</taxon>
        <taxon>Pseudonocardiales</taxon>
        <taxon>Pseudonocardiaceae</taxon>
        <taxon>Amycolatopsis</taxon>
    </lineage>
</organism>
<sequence length="90" mass="9627">MSSAAPTDDMKRAAARFASAIEAANSQLRDVNSEMATLQAAWRGEASVRFGQAMNDWEQEFDVILTRLAWLLEATGGRVPAQRSGGPGGT</sequence>
<keyword evidence="3" id="KW-1185">Reference proteome</keyword>
<dbReference type="EMBL" id="JAYFSI010000001">
    <property type="protein sequence ID" value="MEA5358593.1"/>
    <property type="molecule type" value="Genomic_DNA"/>
</dbReference>